<protein>
    <submittedName>
        <fullName evidence="1 3">Uncharacterized protein</fullName>
    </submittedName>
</protein>
<organism evidence="3">
    <name type="scientific">Haemonchus placei</name>
    <name type="common">Barber's pole worm</name>
    <dbReference type="NCBI Taxonomy" id="6290"/>
    <lineage>
        <taxon>Eukaryota</taxon>
        <taxon>Metazoa</taxon>
        <taxon>Ecdysozoa</taxon>
        <taxon>Nematoda</taxon>
        <taxon>Chromadorea</taxon>
        <taxon>Rhabditida</taxon>
        <taxon>Rhabditina</taxon>
        <taxon>Rhabditomorpha</taxon>
        <taxon>Strongyloidea</taxon>
        <taxon>Trichostrongylidae</taxon>
        <taxon>Haemonchus</taxon>
    </lineage>
</organism>
<dbReference type="Proteomes" id="UP000268014">
    <property type="component" value="Unassembled WGS sequence"/>
</dbReference>
<evidence type="ECO:0000313" key="1">
    <source>
        <dbReference type="EMBL" id="VDO20010.1"/>
    </source>
</evidence>
<proteinExistence type="predicted"/>
<dbReference type="WBParaSite" id="HPLM_0000305201-mRNA-1">
    <property type="protein sequence ID" value="HPLM_0000305201-mRNA-1"/>
    <property type="gene ID" value="HPLM_0000305201"/>
</dbReference>
<accession>A0A0N4W0G7</accession>
<evidence type="ECO:0000313" key="3">
    <source>
        <dbReference type="WBParaSite" id="HPLM_0000305201-mRNA-1"/>
    </source>
</evidence>
<reference evidence="3" key="1">
    <citation type="submission" date="2017-02" db="UniProtKB">
        <authorList>
            <consortium name="WormBaseParasite"/>
        </authorList>
    </citation>
    <scope>IDENTIFICATION</scope>
</reference>
<sequence length="71" mass="7476">MKGRCRVLVVSPVISISGREEHSGPIFSGIHLMAVDPTSSGEVTFSCGNTIAGLVDSKITDPSRLSSFQDP</sequence>
<dbReference type="EMBL" id="UZAF01016094">
    <property type="protein sequence ID" value="VDO20010.1"/>
    <property type="molecule type" value="Genomic_DNA"/>
</dbReference>
<keyword evidence="2" id="KW-1185">Reference proteome</keyword>
<name>A0A0N4W0G7_HAEPC</name>
<dbReference type="AlphaFoldDB" id="A0A0N4W0G7"/>
<gene>
    <name evidence="1" type="ORF">HPLM_LOCUS3044</name>
</gene>
<reference evidence="1 2" key="2">
    <citation type="submission" date="2018-11" db="EMBL/GenBank/DDBJ databases">
        <authorList>
            <consortium name="Pathogen Informatics"/>
        </authorList>
    </citation>
    <scope>NUCLEOTIDE SEQUENCE [LARGE SCALE GENOMIC DNA]</scope>
    <source>
        <strain evidence="1 2">MHpl1</strain>
    </source>
</reference>
<evidence type="ECO:0000313" key="2">
    <source>
        <dbReference type="Proteomes" id="UP000268014"/>
    </source>
</evidence>